<feature type="domain" description="C2H2-type" evidence="7">
    <location>
        <begin position="160"/>
        <end position="189"/>
    </location>
</feature>
<dbReference type="PROSITE" id="PS00028">
    <property type="entry name" value="ZINC_FINGER_C2H2_1"/>
    <property type="match status" value="2"/>
</dbReference>
<dbReference type="PANTHER" id="PTHR24379">
    <property type="entry name" value="KRAB AND ZINC FINGER DOMAIN-CONTAINING"/>
    <property type="match status" value="1"/>
</dbReference>
<accession>A0AAV5UJ23</accession>
<feature type="compositionally biased region" description="Basic residues" evidence="6">
    <location>
        <begin position="181"/>
        <end position="202"/>
    </location>
</feature>
<dbReference type="Gene3D" id="3.30.160.60">
    <property type="entry name" value="Classic Zinc Finger"/>
    <property type="match status" value="2"/>
</dbReference>
<feature type="non-terminal residue" evidence="8">
    <location>
        <position position="1"/>
    </location>
</feature>
<dbReference type="PANTHER" id="PTHR24379:SF121">
    <property type="entry name" value="C2H2-TYPE DOMAIN-CONTAINING PROTEIN"/>
    <property type="match status" value="1"/>
</dbReference>
<comment type="caution">
    <text evidence="8">The sequence shown here is derived from an EMBL/GenBank/DDBJ whole genome shotgun (WGS) entry which is preliminary data.</text>
</comment>
<dbReference type="SMART" id="SM00355">
    <property type="entry name" value="ZnF_C2H2"/>
    <property type="match status" value="4"/>
</dbReference>
<dbReference type="AlphaFoldDB" id="A0AAV5UJ23"/>
<organism evidence="8 9">
    <name type="scientific">Pristionchus entomophagus</name>
    <dbReference type="NCBI Taxonomy" id="358040"/>
    <lineage>
        <taxon>Eukaryota</taxon>
        <taxon>Metazoa</taxon>
        <taxon>Ecdysozoa</taxon>
        <taxon>Nematoda</taxon>
        <taxon>Chromadorea</taxon>
        <taxon>Rhabditida</taxon>
        <taxon>Rhabditina</taxon>
        <taxon>Diplogasteromorpha</taxon>
        <taxon>Diplogasteroidea</taxon>
        <taxon>Neodiplogasteridae</taxon>
        <taxon>Pristionchus</taxon>
    </lineage>
</organism>
<dbReference type="Proteomes" id="UP001432027">
    <property type="component" value="Unassembled WGS sequence"/>
</dbReference>
<evidence type="ECO:0000256" key="5">
    <source>
        <dbReference type="PROSITE-ProRule" id="PRU00042"/>
    </source>
</evidence>
<keyword evidence="1" id="KW-0479">Metal-binding</keyword>
<keyword evidence="2" id="KW-0677">Repeat</keyword>
<dbReference type="SUPFAM" id="SSF57667">
    <property type="entry name" value="beta-beta-alpha zinc fingers"/>
    <property type="match status" value="2"/>
</dbReference>
<feature type="region of interest" description="Disordered" evidence="6">
    <location>
        <begin position="180"/>
        <end position="202"/>
    </location>
</feature>
<sequence>RSPMASHAMANASIGELPFAPTLHLLTNKPKEVQAFAPQPAPFAAPTLHLMQNQGKSNGEQAFAAAAALLFSCQKCDKKFPTQKGLKRHMFTHDAFGSKCPICNTVVTRSYLEQHIYNHSDKQIVAAESNVCPHPNCGVIRSKRAGMLHHLRVEHGAEPFECEKCGVKFSVRAKLLEHWKASGHRPPTKRDRRRNKKLPASK</sequence>
<name>A0AAV5UJ23_9BILA</name>
<evidence type="ECO:0000256" key="4">
    <source>
        <dbReference type="ARBA" id="ARBA00022833"/>
    </source>
</evidence>
<protein>
    <recommendedName>
        <fullName evidence="7">C2H2-type domain-containing protein</fullName>
    </recommendedName>
</protein>
<dbReference type="InterPro" id="IPR013087">
    <property type="entry name" value="Znf_C2H2_type"/>
</dbReference>
<dbReference type="EMBL" id="BTSX01000006">
    <property type="protein sequence ID" value="GMT06967.1"/>
    <property type="molecule type" value="Genomic_DNA"/>
</dbReference>
<evidence type="ECO:0000256" key="3">
    <source>
        <dbReference type="ARBA" id="ARBA00022771"/>
    </source>
</evidence>
<evidence type="ECO:0000313" key="9">
    <source>
        <dbReference type="Proteomes" id="UP001432027"/>
    </source>
</evidence>
<reference evidence="8" key="1">
    <citation type="submission" date="2023-10" db="EMBL/GenBank/DDBJ databases">
        <title>Genome assembly of Pristionchus species.</title>
        <authorList>
            <person name="Yoshida K."/>
            <person name="Sommer R.J."/>
        </authorList>
    </citation>
    <scope>NUCLEOTIDE SEQUENCE</scope>
    <source>
        <strain evidence="8">RS0144</strain>
    </source>
</reference>
<keyword evidence="9" id="KW-1185">Reference proteome</keyword>
<dbReference type="InterPro" id="IPR036236">
    <property type="entry name" value="Znf_C2H2_sf"/>
</dbReference>
<keyword evidence="3 5" id="KW-0863">Zinc-finger</keyword>
<dbReference type="PROSITE" id="PS50157">
    <property type="entry name" value="ZINC_FINGER_C2H2_2"/>
    <property type="match status" value="2"/>
</dbReference>
<dbReference type="GO" id="GO:0008270">
    <property type="term" value="F:zinc ion binding"/>
    <property type="evidence" value="ECO:0007669"/>
    <property type="project" value="UniProtKB-KW"/>
</dbReference>
<feature type="domain" description="C2H2-type" evidence="7">
    <location>
        <begin position="71"/>
        <end position="93"/>
    </location>
</feature>
<keyword evidence="4" id="KW-0862">Zinc</keyword>
<evidence type="ECO:0000256" key="2">
    <source>
        <dbReference type="ARBA" id="ARBA00022737"/>
    </source>
</evidence>
<evidence type="ECO:0000256" key="6">
    <source>
        <dbReference type="SAM" id="MobiDB-lite"/>
    </source>
</evidence>
<evidence type="ECO:0000256" key="1">
    <source>
        <dbReference type="ARBA" id="ARBA00022723"/>
    </source>
</evidence>
<proteinExistence type="predicted"/>
<gene>
    <name evidence="8" type="ORF">PENTCL1PPCAC_29141</name>
</gene>
<evidence type="ECO:0000259" key="7">
    <source>
        <dbReference type="PROSITE" id="PS50157"/>
    </source>
</evidence>
<dbReference type="Pfam" id="PF00096">
    <property type="entry name" value="zf-C2H2"/>
    <property type="match status" value="1"/>
</dbReference>
<evidence type="ECO:0000313" key="8">
    <source>
        <dbReference type="EMBL" id="GMT06967.1"/>
    </source>
</evidence>